<keyword evidence="4" id="KW-0600">Photoreceptor protein</keyword>
<evidence type="ECO:0000259" key="18">
    <source>
        <dbReference type="PROSITE" id="PS50113"/>
    </source>
</evidence>
<evidence type="ECO:0000256" key="16">
    <source>
        <dbReference type="ARBA" id="ARBA00023170"/>
    </source>
</evidence>
<dbReference type="SMART" id="SM00086">
    <property type="entry name" value="PAC"/>
    <property type="match status" value="2"/>
</dbReference>
<dbReference type="InterPro" id="IPR036890">
    <property type="entry name" value="HATPase_C_sf"/>
</dbReference>
<evidence type="ECO:0000256" key="11">
    <source>
        <dbReference type="ARBA" id="ARBA00022741"/>
    </source>
</evidence>
<reference evidence="19 20" key="1">
    <citation type="submission" date="2020-11" db="EMBL/GenBank/DDBJ databases">
        <authorList>
            <person name="Kim M.K."/>
        </authorList>
    </citation>
    <scope>NUCLEOTIDE SEQUENCE [LARGE SCALE GENOMIC DNA]</scope>
    <source>
        <strain evidence="19 20">BT290</strain>
    </source>
</reference>
<keyword evidence="20" id="KW-1185">Reference proteome</keyword>
<evidence type="ECO:0000256" key="7">
    <source>
        <dbReference type="ARBA" id="ARBA00022630"/>
    </source>
</evidence>
<dbReference type="PROSITE" id="PS50113">
    <property type="entry name" value="PAC"/>
    <property type="match status" value="2"/>
</dbReference>
<feature type="domain" description="PAC" evidence="18">
    <location>
        <begin position="131"/>
        <end position="184"/>
    </location>
</feature>
<keyword evidence="10" id="KW-0677">Repeat</keyword>
<protein>
    <recommendedName>
        <fullName evidence="3">Blue-light-activated histidine kinase</fullName>
        <ecNumber evidence="2">2.7.13.3</ecNumber>
    </recommendedName>
</protein>
<dbReference type="InterPro" id="IPR013656">
    <property type="entry name" value="PAS_4"/>
</dbReference>
<dbReference type="InterPro" id="IPR000700">
    <property type="entry name" value="PAS-assoc_C"/>
</dbReference>
<dbReference type="EC" id="2.7.13.3" evidence="2"/>
<evidence type="ECO:0000256" key="3">
    <source>
        <dbReference type="ARBA" id="ARBA00021740"/>
    </source>
</evidence>
<sequence>MDASSGPRLFGRKVGVMDIRTPHHPDFLRDGGETGALIRHYDWASTPIGAISDWPQSLRTTVGLMLRSPIPMVLLWGGHGVMIYNDPYSVFAAGRHPRLLGSNVLEGWPEVADFNAHVMKVGMAGGTLSFRDQELTLYRKGVPEQVWMNLDYSPVIDESGQPGGVLAIVVETTDRITMEAALRDSETRLRGVLDGMGESLALMDRDFRIIDMNAEALRLEGRPRQEVIGKTHWEAHPDADPALGEMFRQAMATGTPVQMKHRYAWPHGRVSWIAMHAYPVGEGLAVFYGDVTEQVEAEERLRESEERLRLMADAVPQIVWVTDAEGKTEFFNRQWFEYTGATEKPDSATQVASDFVHSDDQAATMHAFEDARRNQSIFEVEHRIRSKAGEYRWFLVRAEPYCDPRTGEIVRWFGVSIDIHDRRIAEEHQQLLINELNHRVKNTLATVQSVASQTLRNANSTAQAKEALEARLFALSRAHDVLTRENWESADLYDIVEQAVAPYSSRGEDRLHLEGARVRVPPRMALALAMALQELATNAVKYGALSNEAGVIRIAWGVQQGESGPRLHLKWEESGGPTVRSPLRRGFGSRLIERSLSQDLDGTAQIVFPATGVVCIVDAPLT</sequence>
<evidence type="ECO:0000256" key="5">
    <source>
        <dbReference type="ARBA" id="ARBA00022553"/>
    </source>
</evidence>
<dbReference type="InterPro" id="IPR001610">
    <property type="entry name" value="PAC"/>
</dbReference>
<dbReference type="SMART" id="SM00911">
    <property type="entry name" value="HWE_HK"/>
    <property type="match status" value="1"/>
</dbReference>
<dbReference type="Pfam" id="PF08447">
    <property type="entry name" value="PAS_3"/>
    <property type="match status" value="1"/>
</dbReference>
<keyword evidence="9" id="KW-0808">Transferase</keyword>
<keyword evidence="8" id="KW-0288">FMN</keyword>
<dbReference type="PROSITE" id="PS50112">
    <property type="entry name" value="PAS"/>
    <property type="match status" value="2"/>
</dbReference>
<evidence type="ECO:0000256" key="14">
    <source>
        <dbReference type="ARBA" id="ARBA00022991"/>
    </source>
</evidence>
<dbReference type="Pfam" id="PF13426">
    <property type="entry name" value="PAS_9"/>
    <property type="match status" value="1"/>
</dbReference>
<dbReference type="CDD" id="cd00130">
    <property type="entry name" value="PAS"/>
    <property type="match status" value="2"/>
</dbReference>
<keyword evidence="11" id="KW-0547">Nucleotide-binding</keyword>
<evidence type="ECO:0000256" key="15">
    <source>
        <dbReference type="ARBA" id="ARBA00023026"/>
    </source>
</evidence>
<name>A0ABS0HQS7_9HYPH</name>
<evidence type="ECO:0000256" key="10">
    <source>
        <dbReference type="ARBA" id="ARBA00022737"/>
    </source>
</evidence>
<keyword evidence="5" id="KW-0597">Phosphoprotein</keyword>
<evidence type="ECO:0000256" key="13">
    <source>
        <dbReference type="ARBA" id="ARBA00022840"/>
    </source>
</evidence>
<evidence type="ECO:0000256" key="2">
    <source>
        <dbReference type="ARBA" id="ARBA00012438"/>
    </source>
</evidence>
<dbReference type="SMART" id="SM00091">
    <property type="entry name" value="PAS"/>
    <property type="match status" value="2"/>
</dbReference>
<evidence type="ECO:0000256" key="8">
    <source>
        <dbReference type="ARBA" id="ARBA00022643"/>
    </source>
</evidence>
<dbReference type="EMBL" id="JADQDN010000002">
    <property type="protein sequence ID" value="MBF9195572.1"/>
    <property type="molecule type" value="Genomic_DNA"/>
</dbReference>
<evidence type="ECO:0000256" key="12">
    <source>
        <dbReference type="ARBA" id="ARBA00022777"/>
    </source>
</evidence>
<evidence type="ECO:0000256" key="1">
    <source>
        <dbReference type="ARBA" id="ARBA00000085"/>
    </source>
</evidence>
<dbReference type="NCBIfam" id="TIGR00229">
    <property type="entry name" value="sensory_box"/>
    <property type="match status" value="2"/>
</dbReference>
<feature type="domain" description="PAC" evidence="18">
    <location>
        <begin position="378"/>
        <end position="431"/>
    </location>
</feature>
<comment type="caution">
    <text evidence="19">The sequence shown here is derived from an EMBL/GenBank/DDBJ whole genome shotgun (WGS) entry which is preliminary data.</text>
</comment>
<evidence type="ECO:0000256" key="9">
    <source>
        <dbReference type="ARBA" id="ARBA00022679"/>
    </source>
</evidence>
<gene>
    <name evidence="19" type="ORF">I2H36_05955</name>
</gene>
<accession>A0ABS0HQS7</accession>
<evidence type="ECO:0000313" key="19">
    <source>
        <dbReference type="EMBL" id="MBF9195572.1"/>
    </source>
</evidence>
<keyword evidence="13" id="KW-0067">ATP-binding</keyword>
<keyword evidence="7" id="KW-0285">Flavoprotein</keyword>
<dbReference type="PANTHER" id="PTHR41523">
    <property type="entry name" value="TWO-COMPONENT SYSTEM SENSOR PROTEIN"/>
    <property type="match status" value="1"/>
</dbReference>
<evidence type="ECO:0000259" key="17">
    <source>
        <dbReference type="PROSITE" id="PS50112"/>
    </source>
</evidence>
<dbReference type="Proteomes" id="UP000611708">
    <property type="component" value="Unassembled WGS sequence"/>
</dbReference>
<dbReference type="SUPFAM" id="SSF55785">
    <property type="entry name" value="PYP-like sensor domain (PAS domain)"/>
    <property type="match status" value="2"/>
</dbReference>
<dbReference type="PANTHER" id="PTHR41523:SF7">
    <property type="entry name" value="HISTIDINE KINASE"/>
    <property type="match status" value="1"/>
</dbReference>
<dbReference type="InterPro" id="IPR035965">
    <property type="entry name" value="PAS-like_dom_sf"/>
</dbReference>
<proteinExistence type="predicted"/>
<evidence type="ECO:0000256" key="6">
    <source>
        <dbReference type="ARBA" id="ARBA00022606"/>
    </source>
</evidence>
<dbReference type="InterPro" id="IPR013655">
    <property type="entry name" value="PAS_fold_3"/>
</dbReference>
<feature type="domain" description="PAS" evidence="17">
    <location>
        <begin position="185"/>
        <end position="254"/>
    </location>
</feature>
<organism evidence="19 20">
    <name type="scientific">Microvirga terrestris</name>
    <dbReference type="NCBI Taxonomy" id="2791024"/>
    <lineage>
        <taxon>Bacteria</taxon>
        <taxon>Pseudomonadati</taxon>
        <taxon>Pseudomonadota</taxon>
        <taxon>Alphaproteobacteria</taxon>
        <taxon>Hyphomicrobiales</taxon>
        <taxon>Methylobacteriaceae</taxon>
        <taxon>Microvirga</taxon>
    </lineage>
</organism>
<feature type="domain" description="PAS" evidence="17">
    <location>
        <begin position="304"/>
        <end position="375"/>
    </location>
</feature>
<dbReference type="Pfam" id="PF08448">
    <property type="entry name" value="PAS_4"/>
    <property type="match status" value="1"/>
</dbReference>
<evidence type="ECO:0000256" key="4">
    <source>
        <dbReference type="ARBA" id="ARBA00022543"/>
    </source>
</evidence>
<keyword evidence="14" id="KW-0157">Chromophore</keyword>
<keyword evidence="6" id="KW-0716">Sensory transduction</keyword>
<dbReference type="InterPro" id="IPR011102">
    <property type="entry name" value="Sig_transdc_His_kinase_HWE"/>
</dbReference>
<keyword evidence="12" id="KW-0418">Kinase</keyword>
<dbReference type="Gene3D" id="3.30.565.10">
    <property type="entry name" value="Histidine kinase-like ATPase, C-terminal domain"/>
    <property type="match status" value="1"/>
</dbReference>
<dbReference type="Pfam" id="PF07536">
    <property type="entry name" value="HWE_HK"/>
    <property type="match status" value="1"/>
</dbReference>
<keyword evidence="15" id="KW-0843">Virulence</keyword>
<comment type="catalytic activity">
    <reaction evidence="1">
        <text>ATP + protein L-histidine = ADP + protein N-phospho-L-histidine.</text>
        <dbReference type="EC" id="2.7.13.3"/>
    </reaction>
</comment>
<dbReference type="Gene3D" id="3.30.450.20">
    <property type="entry name" value="PAS domain"/>
    <property type="match status" value="3"/>
</dbReference>
<keyword evidence="16" id="KW-0675">Receptor</keyword>
<evidence type="ECO:0000313" key="20">
    <source>
        <dbReference type="Proteomes" id="UP000611708"/>
    </source>
</evidence>
<dbReference type="InterPro" id="IPR000014">
    <property type="entry name" value="PAS"/>
</dbReference>